<organism evidence="1 2">
    <name type="scientific">Adonisia turfae CCMR0081</name>
    <dbReference type="NCBI Taxonomy" id="2292702"/>
    <lineage>
        <taxon>Bacteria</taxon>
        <taxon>Bacillati</taxon>
        <taxon>Cyanobacteriota</taxon>
        <taxon>Adonisia</taxon>
        <taxon>Adonisia turfae</taxon>
    </lineage>
</organism>
<gene>
    <name evidence="1" type="ORF">DXZ20_09910</name>
</gene>
<sequence length="199" mass="23819">MHTTQQLRMNSQQAELYNRLQIYALDQPGAQFSFSQRLAQENCWSFKYTCRVIEEYKRFAFLAVVAGHPVTPSDQVDQVWHLHLTYTRSYWEDFCPKILQTSLHHKPTQGGGMEHEKFVDWYSRTLASYRQLFGEEPPRDIWPEPGERFGQELEFVRVNLQRNWLLPKLGIIKTLKCCLQWVRQRCWRVSRRSIKFFAS</sequence>
<dbReference type="Proteomes" id="UP000481033">
    <property type="component" value="Unassembled WGS sequence"/>
</dbReference>
<comment type="caution">
    <text evidence="1">The sequence shown here is derived from an EMBL/GenBank/DDBJ whole genome shotgun (WGS) entry which is preliminary data.</text>
</comment>
<evidence type="ECO:0000313" key="2">
    <source>
        <dbReference type="Proteomes" id="UP000481033"/>
    </source>
</evidence>
<proteinExistence type="predicted"/>
<evidence type="ECO:0000313" key="1">
    <source>
        <dbReference type="EMBL" id="NEZ55981.1"/>
    </source>
</evidence>
<dbReference type="AlphaFoldDB" id="A0A6M0RJZ7"/>
<protein>
    <submittedName>
        <fullName evidence="1">Uncharacterized protein</fullName>
    </submittedName>
</protein>
<accession>A0A6M0RJZ7</accession>
<dbReference type="EMBL" id="QXHD01000004">
    <property type="protein sequence ID" value="NEZ55981.1"/>
    <property type="molecule type" value="Genomic_DNA"/>
</dbReference>
<dbReference type="RefSeq" id="WP_163697879.1">
    <property type="nucleotide sequence ID" value="NZ_QXHD01000004.1"/>
</dbReference>
<reference evidence="1 2" key="1">
    <citation type="journal article" date="2020" name="Microb. Ecol.">
        <title>Ecogenomics of the Marine Benthic Filamentous Cyanobacterium Adonisia.</title>
        <authorList>
            <person name="Walter J.M."/>
            <person name="Coutinho F.H."/>
            <person name="Leomil L."/>
            <person name="Hargreaves P.I."/>
            <person name="Campeao M.E."/>
            <person name="Vieira V.V."/>
            <person name="Silva B.S."/>
            <person name="Fistarol G.O."/>
            <person name="Salomon P.S."/>
            <person name="Sawabe T."/>
            <person name="Mino S."/>
            <person name="Hosokawa M."/>
            <person name="Miyashita H."/>
            <person name="Maruyama F."/>
            <person name="van Verk M.C."/>
            <person name="Dutilh B.E."/>
            <person name="Thompson C.C."/>
            <person name="Thompson F.L."/>
        </authorList>
    </citation>
    <scope>NUCLEOTIDE SEQUENCE [LARGE SCALE GENOMIC DNA]</scope>
    <source>
        <strain evidence="1 2">CCMR0081</strain>
    </source>
</reference>
<keyword evidence="2" id="KW-1185">Reference proteome</keyword>
<name>A0A6M0RJZ7_9CYAN</name>